<evidence type="ECO:0000313" key="1">
    <source>
        <dbReference type="EMBL" id="AMP03185.1"/>
    </source>
</evidence>
<gene>
    <name evidence="1" type="ORF">CPter91_0792</name>
</gene>
<name>A0A127Q011_9BURK</name>
<organism evidence="1 2">
    <name type="scientific">Collimonas pratensis</name>
    <dbReference type="NCBI Taxonomy" id="279113"/>
    <lineage>
        <taxon>Bacteria</taxon>
        <taxon>Pseudomonadati</taxon>
        <taxon>Pseudomonadota</taxon>
        <taxon>Betaproteobacteria</taxon>
        <taxon>Burkholderiales</taxon>
        <taxon>Oxalobacteraceae</taxon>
        <taxon>Collimonas</taxon>
    </lineage>
</organism>
<accession>A0A127Q011</accession>
<dbReference type="Proteomes" id="UP000074561">
    <property type="component" value="Chromosome"/>
</dbReference>
<sequence>MNGFPPQVLAANYFHGVDQTVTFKDRIFDMIYRPVFRPPTGKAPYTLLADAAERCVDTAPCFT</sequence>
<dbReference type="PATRIC" id="fig|279113.9.peg.796"/>
<dbReference type="EMBL" id="CP013234">
    <property type="protein sequence ID" value="AMP03185.1"/>
    <property type="molecule type" value="Genomic_DNA"/>
</dbReference>
<dbReference type="KEGG" id="cpra:CPter91_0792"/>
<dbReference type="AlphaFoldDB" id="A0A127Q011"/>
<protein>
    <submittedName>
        <fullName evidence="1">Uncharacterized protein</fullName>
    </submittedName>
</protein>
<proteinExistence type="predicted"/>
<reference evidence="1 2" key="1">
    <citation type="submission" date="2015-11" db="EMBL/GenBank/DDBJ databases">
        <title>Exploring the genomic traits of fungus-feeding bacterial genus Collimonas.</title>
        <authorList>
            <person name="Song C."/>
            <person name="Schmidt R."/>
            <person name="de Jager V."/>
            <person name="Krzyzanowska D."/>
            <person name="Jongedijk E."/>
            <person name="Cankar K."/>
            <person name="Beekwilder J."/>
            <person name="van Veen A."/>
            <person name="de Boer W."/>
            <person name="van Veen J.A."/>
            <person name="Garbeva P."/>
        </authorList>
    </citation>
    <scope>NUCLEOTIDE SEQUENCE [LARGE SCALE GENOMIC DNA]</scope>
    <source>
        <strain evidence="1 2">Ter91</strain>
    </source>
</reference>
<dbReference type="STRING" id="279113.CPter91_0792"/>
<evidence type="ECO:0000313" key="2">
    <source>
        <dbReference type="Proteomes" id="UP000074561"/>
    </source>
</evidence>